<evidence type="ECO:0000313" key="1">
    <source>
        <dbReference type="EMBL" id="MFD2067148.1"/>
    </source>
</evidence>
<evidence type="ECO:0000313" key="2">
    <source>
        <dbReference type="Proteomes" id="UP001597369"/>
    </source>
</evidence>
<sequence>MKHWKLTLMGFQIMNCPDNFSSKELHQVNKEEENAQSEPSFRYTIANKNMSWPMDMKYLVPYWKAILYDVS</sequence>
<comment type="caution">
    <text evidence="1">The sequence shown here is derived from an EMBL/GenBank/DDBJ whole genome shotgun (WGS) entry which is preliminary data.</text>
</comment>
<name>A0ABW4WWU4_9BACT</name>
<accession>A0ABW4WWU4</accession>
<dbReference type="EMBL" id="JBHUHV010000028">
    <property type="protein sequence ID" value="MFD2067148.1"/>
    <property type="molecule type" value="Genomic_DNA"/>
</dbReference>
<keyword evidence="2" id="KW-1185">Reference proteome</keyword>
<proteinExistence type="predicted"/>
<protein>
    <submittedName>
        <fullName evidence="1">Uncharacterized protein</fullName>
    </submittedName>
</protein>
<gene>
    <name evidence="1" type="ORF">ACFSKU_09665</name>
</gene>
<reference evidence="2" key="1">
    <citation type="journal article" date="2019" name="Int. J. Syst. Evol. Microbiol.">
        <title>The Global Catalogue of Microorganisms (GCM) 10K type strain sequencing project: providing services to taxonomists for standard genome sequencing and annotation.</title>
        <authorList>
            <consortium name="The Broad Institute Genomics Platform"/>
            <consortium name="The Broad Institute Genome Sequencing Center for Infectious Disease"/>
            <person name="Wu L."/>
            <person name="Ma J."/>
        </authorList>
    </citation>
    <scope>NUCLEOTIDE SEQUENCE [LARGE SCALE GENOMIC DNA]</scope>
    <source>
        <strain evidence="2">JCM 16545</strain>
    </source>
</reference>
<dbReference type="Proteomes" id="UP001597369">
    <property type="component" value="Unassembled WGS sequence"/>
</dbReference>
<organism evidence="1 2">
    <name type="scientific">Pontibacter silvestris</name>
    <dbReference type="NCBI Taxonomy" id="2305183"/>
    <lineage>
        <taxon>Bacteria</taxon>
        <taxon>Pseudomonadati</taxon>
        <taxon>Bacteroidota</taxon>
        <taxon>Cytophagia</taxon>
        <taxon>Cytophagales</taxon>
        <taxon>Hymenobacteraceae</taxon>
        <taxon>Pontibacter</taxon>
    </lineage>
</organism>